<dbReference type="STRING" id="543877.AM2010_846"/>
<feature type="transmembrane region" description="Helical" evidence="8">
    <location>
        <begin position="20"/>
        <end position="39"/>
    </location>
</feature>
<feature type="transmembrane region" description="Helical" evidence="8">
    <location>
        <begin position="121"/>
        <end position="142"/>
    </location>
</feature>
<dbReference type="AlphaFoldDB" id="A0A0G3X8I1"/>
<dbReference type="RefSeq" id="WP_047806017.1">
    <property type="nucleotide sequence ID" value="NZ_CP011805.1"/>
</dbReference>
<feature type="transmembrane region" description="Helical" evidence="8">
    <location>
        <begin position="95"/>
        <end position="114"/>
    </location>
</feature>
<organism evidence="9 10">
    <name type="scientific">Pelagerythrobacter marensis</name>
    <dbReference type="NCBI Taxonomy" id="543877"/>
    <lineage>
        <taxon>Bacteria</taxon>
        <taxon>Pseudomonadati</taxon>
        <taxon>Pseudomonadota</taxon>
        <taxon>Alphaproteobacteria</taxon>
        <taxon>Sphingomonadales</taxon>
        <taxon>Erythrobacteraceae</taxon>
        <taxon>Pelagerythrobacter</taxon>
    </lineage>
</organism>
<comment type="similarity">
    <text evidence="2">Belongs to the MreD family.</text>
</comment>
<evidence type="ECO:0000313" key="9">
    <source>
        <dbReference type="EMBL" id="AKM06924.1"/>
    </source>
</evidence>
<evidence type="ECO:0000256" key="4">
    <source>
        <dbReference type="ARBA" id="ARBA00022692"/>
    </source>
</evidence>
<dbReference type="Pfam" id="PF04093">
    <property type="entry name" value="MreD"/>
    <property type="match status" value="1"/>
</dbReference>
<dbReference type="NCBIfam" id="TIGR03426">
    <property type="entry name" value="shape_MreD"/>
    <property type="match status" value="1"/>
</dbReference>
<dbReference type="GO" id="GO:0005886">
    <property type="term" value="C:plasma membrane"/>
    <property type="evidence" value="ECO:0007669"/>
    <property type="project" value="UniProtKB-SubCell"/>
</dbReference>
<proteinExistence type="inferred from homology"/>
<dbReference type="Proteomes" id="UP000037643">
    <property type="component" value="Chromosome"/>
</dbReference>
<evidence type="ECO:0000256" key="1">
    <source>
        <dbReference type="ARBA" id="ARBA00004651"/>
    </source>
</evidence>
<evidence type="ECO:0000313" key="10">
    <source>
        <dbReference type="Proteomes" id="UP000037643"/>
    </source>
</evidence>
<feature type="transmembrane region" description="Helical" evidence="8">
    <location>
        <begin position="148"/>
        <end position="169"/>
    </location>
</feature>
<protein>
    <submittedName>
        <fullName evidence="9">Rod shape-determining protein MreD</fullName>
    </submittedName>
</protein>
<dbReference type="KEGG" id="amx:AM2010_846"/>
<dbReference type="OrthoDB" id="7426601at2"/>
<evidence type="ECO:0000256" key="5">
    <source>
        <dbReference type="ARBA" id="ARBA00022960"/>
    </source>
</evidence>
<keyword evidence="6 8" id="KW-1133">Transmembrane helix</keyword>
<keyword evidence="10" id="KW-1185">Reference proteome</keyword>
<comment type="subcellular location">
    <subcellularLocation>
        <location evidence="1">Cell membrane</location>
        <topology evidence="1">Multi-pass membrane protein</topology>
    </subcellularLocation>
</comment>
<evidence type="ECO:0000256" key="7">
    <source>
        <dbReference type="ARBA" id="ARBA00023136"/>
    </source>
</evidence>
<evidence type="ECO:0000256" key="6">
    <source>
        <dbReference type="ARBA" id="ARBA00022989"/>
    </source>
</evidence>
<dbReference type="PATRIC" id="fig|543877.4.peg.855"/>
<gene>
    <name evidence="9" type="ORF">AM2010_846</name>
</gene>
<name>A0A0G3X8I1_9SPHN</name>
<keyword evidence="5" id="KW-0133">Cell shape</keyword>
<accession>A0A0G3X8I1</accession>
<keyword evidence="7 8" id="KW-0472">Membrane</keyword>
<sequence length="184" mass="20129">MERADPRSRRDTYGSRINRAHSPALAYAVPWITIILASLLPMLPIASAAPVVPPIGLMVLVSWRLVRPGLLPVWAGFVFGAIDDLFSGQPFGSGILLWSLAMIAIEAVEIRFPWRSFVQDWLIAGLITTVYILAAALLSGAIPGIPLLGALVPQILLSLLVYPIIARMVSTLDRFRLLRIRILA</sequence>
<evidence type="ECO:0000256" key="2">
    <source>
        <dbReference type="ARBA" id="ARBA00007776"/>
    </source>
</evidence>
<dbReference type="GO" id="GO:0008360">
    <property type="term" value="P:regulation of cell shape"/>
    <property type="evidence" value="ECO:0007669"/>
    <property type="project" value="UniProtKB-KW"/>
</dbReference>
<dbReference type="InterPro" id="IPR007227">
    <property type="entry name" value="Cell_shape_determining_MreD"/>
</dbReference>
<keyword evidence="4 8" id="KW-0812">Transmembrane</keyword>
<keyword evidence="3" id="KW-1003">Cell membrane</keyword>
<evidence type="ECO:0000256" key="3">
    <source>
        <dbReference type="ARBA" id="ARBA00022475"/>
    </source>
</evidence>
<reference evidence="9 10" key="1">
    <citation type="submission" date="2015-06" db="EMBL/GenBank/DDBJ databases">
        <authorList>
            <person name="Kim K.M."/>
        </authorList>
    </citation>
    <scope>NUCLEOTIDE SEQUENCE [LARGE SCALE GENOMIC DNA]</scope>
    <source>
        <strain evidence="9 10">KCTC 22370</strain>
    </source>
</reference>
<evidence type="ECO:0000256" key="8">
    <source>
        <dbReference type="SAM" id="Phobius"/>
    </source>
</evidence>
<dbReference type="EMBL" id="CP011805">
    <property type="protein sequence ID" value="AKM06924.1"/>
    <property type="molecule type" value="Genomic_DNA"/>
</dbReference>